<proteinExistence type="predicted"/>
<organism evidence="2 3">
    <name type="scientific">Cupriavidus pinatubonensis</name>
    <dbReference type="NCBI Taxonomy" id="248026"/>
    <lineage>
        <taxon>Bacteria</taxon>
        <taxon>Pseudomonadati</taxon>
        <taxon>Pseudomonadota</taxon>
        <taxon>Betaproteobacteria</taxon>
        <taxon>Burkholderiales</taxon>
        <taxon>Burkholderiaceae</taxon>
        <taxon>Cupriavidus</taxon>
    </lineage>
</organism>
<evidence type="ECO:0000256" key="1">
    <source>
        <dbReference type="SAM" id="MobiDB-lite"/>
    </source>
</evidence>
<name>A0ABN7ZB87_9BURK</name>
<reference evidence="2 3" key="1">
    <citation type="submission" date="2021-08" db="EMBL/GenBank/DDBJ databases">
        <authorList>
            <person name="Peeters C."/>
        </authorList>
    </citation>
    <scope>NUCLEOTIDE SEQUENCE [LARGE SCALE GENOMIC DNA]</scope>
    <source>
        <strain evidence="2 3">LMG 23994</strain>
    </source>
</reference>
<feature type="compositionally biased region" description="Basic and acidic residues" evidence="1">
    <location>
        <begin position="201"/>
        <end position="226"/>
    </location>
</feature>
<dbReference type="RefSeq" id="WP_224007488.1">
    <property type="nucleotide sequence ID" value="NZ_CAJZAF010000034.1"/>
</dbReference>
<evidence type="ECO:0000313" key="3">
    <source>
        <dbReference type="Proteomes" id="UP000701702"/>
    </source>
</evidence>
<evidence type="ECO:0000313" key="2">
    <source>
        <dbReference type="EMBL" id="CAG9183234.1"/>
    </source>
</evidence>
<protein>
    <submittedName>
        <fullName evidence="2">Uncharacterized protein</fullName>
    </submittedName>
</protein>
<gene>
    <name evidence="2" type="ORF">LMG23994_05092</name>
</gene>
<feature type="region of interest" description="Disordered" evidence="1">
    <location>
        <begin position="201"/>
        <end position="227"/>
    </location>
</feature>
<accession>A0ABN7ZB87</accession>
<comment type="caution">
    <text evidence="2">The sequence shown here is derived from an EMBL/GenBank/DDBJ whole genome shotgun (WGS) entry which is preliminary data.</text>
</comment>
<dbReference type="EMBL" id="CAJZAF010000034">
    <property type="protein sequence ID" value="CAG9183234.1"/>
    <property type="molecule type" value="Genomic_DNA"/>
</dbReference>
<keyword evidence="3" id="KW-1185">Reference proteome</keyword>
<dbReference type="Proteomes" id="UP000701702">
    <property type="component" value="Unassembled WGS sequence"/>
</dbReference>
<sequence length="272" mass="30761">MSQQDYKTKCQEAALVEMDVRQYADQKLATVESGNVLKSIIKIIPDSKFPNWATTLAKMLCTKPELANLGNKELVALIENDKGETGLNHTILSKDLSAVQRHLAGEILRKHGYATDTLIKGTDIKRIVKNNIRTERLMDDGVIFFADGLSINGKRYQYKQRECTPAGNPWMDFCIRMSGQDIKLKNVLILREIGIGEFQKRDEAARDAADPDQLARRQKLDREPKQTRRLTKFISADSPNRNGDKAVADFKAMPRSNSRFEWTSDGLMAVCQ</sequence>